<dbReference type="EMBL" id="FNRY01000001">
    <property type="protein sequence ID" value="SEB43569.1"/>
    <property type="molecule type" value="Genomic_DNA"/>
</dbReference>
<proteinExistence type="predicted"/>
<dbReference type="AlphaFoldDB" id="A0A1H4JB56"/>
<evidence type="ECO:0000313" key="4">
    <source>
        <dbReference type="EMBL" id="SEB43569.1"/>
    </source>
</evidence>
<dbReference type="Gene3D" id="2.70.70.10">
    <property type="entry name" value="Glucose Permease (Domain IIA)"/>
    <property type="match status" value="1"/>
</dbReference>
<evidence type="ECO:0000259" key="3">
    <source>
        <dbReference type="Pfam" id="PF01551"/>
    </source>
</evidence>
<keyword evidence="1" id="KW-0732">Signal</keyword>
<dbReference type="OrthoDB" id="1099523at2"/>
<gene>
    <name evidence="4" type="ORF">SAMN04489806_0605</name>
</gene>
<feature type="region of interest" description="Disordered" evidence="2">
    <location>
        <begin position="1"/>
        <end position="76"/>
    </location>
</feature>
<feature type="domain" description="M23ase beta-sheet core" evidence="3">
    <location>
        <begin position="412"/>
        <end position="513"/>
    </location>
</feature>
<protein>
    <submittedName>
        <fullName evidence="4">Peptidase family M23</fullName>
    </submittedName>
</protein>
<dbReference type="CDD" id="cd12797">
    <property type="entry name" value="M23_peptidase"/>
    <property type="match status" value="1"/>
</dbReference>
<evidence type="ECO:0000256" key="2">
    <source>
        <dbReference type="SAM" id="MobiDB-lite"/>
    </source>
</evidence>
<evidence type="ECO:0000313" key="5">
    <source>
        <dbReference type="Proteomes" id="UP000199183"/>
    </source>
</evidence>
<dbReference type="STRING" id="640635.SAMN04489806_0605"/>
<keyword evidence="5" id="KW-1185">Reference proteome</keyword>
<reference evidence="4 5" key="1">
    <citation type="submission" date="2016-10" db="EMBL/GenBank/DDBJ databases">
        <authorList>
            <person name="de Groot N.N."/>
        </authorList>
    </citation>
    <scope>NUCLEOTIDE SEQUENCE [LARGE SCALE GENOMIC DNA]</scope>
    <source>
        <strain evidence="4 5">DSM 21799</strain>
    </source>
</reference>
<dbReference type="GO" id="GO:0004222">
    <property type="term" value="F:metalloendopeptidase activity"/>
    <property type="evidence" value="ECO:0007669"/>
    <property type="project" value="TreeGrafter"/>
</dbReference>
<name>A0A1H4JB56_9MICO</name>
<dbReference type="PANTHER" id="PTHR21666:SF289">
    <property type="entry name" value="L-ALA--D-GLU ENDOPEPTIDASE"/>
    <property type="match status" value="1"/>
</dbReference>
<dbReference type="InterPro" id="IPR050570">
    <property type="entry name" value="Cell_wall_metabolism_enzyme"/>
</dbReference>
<dbReference type="InterPro" id="IPR016047">
    <property type="entry name" value="M23ase_b-sheet_dom"/>
</dbReference>
<feature type="region of interest" description="Disordered" evidence="2">
    <location>
        <begin position="241"/>
        <end position="278"/>
    </location>
</feature>
<dbReference type="PANTHER" id="PTHR21666">
    <property type="entry name" value="PEPTIDASE-RELATED"/>
    <property type="match status" value="1"/>
</dbReference>
<dbReference type="Pfam" id="PF01551">
    <property type="entry name" value="Peptidase_M23"/>
    <property type="match status" value="1"/>
</dbReference>
<dbReference type="InterPro" id="IPR011055">
    <property type="entry name" value="Dup_hybrid_motif"/>
</dbReference>
<sequence length="522" mass="54598">MLPTTGDDATPQKHTQTADEIPESRRARRQRQLAESAPVTSEPAPQTTDATAFTSRRARRAALQTTSGETVEVTPEAEVQVEVQQYPSRRSRRHSATPQPDIEILAIETDLHIEAEIVPTVDAEIVPTVDAEPTPVQEPAQPAALALEEPAAPAVEPALASASEPLSDTDVVERLTPAAVLDDAVDDAPVIDLHLDALADEDLLRPAQIAAEESTAPAAGAPSGSESFEAIIAGSYGATLDTDEQRTVNTGTVPQPRVQPQDRARHRAPADAPVDAPKAPRSIRRLATKTMSISALLAVGLMTVATSLPANALLSADDVQAQKRVAQLNDTYGTDAGSQSMVNNAASADLSLARDTYGALSAGEAAAQLGIIPEATFTNDPNGTVQWPFAVGVHIGSGYGKRAGCSIGCSTNHLGQDFNPGYGAPIQSIADGVVIESTDGGGAFGVKIVIEHTINGQMIHSVYGHMIPGSRQVKVGDHVKVGQFIGKTGSTGISTGPHLHLEILINGTEHVDPLAWLYANAN</sequence>
<organism evidence="4 5">
    <name type="scientific">Paramicrobacterium humi</name>
    <dbReference type="NCBI Taxonomy" id="640635"/>
    <lineage>
        <taxon>Bacteria</taxon>
        <taxon>Bacillati</taxon>
        <taxon>Actinomycetota</taxon>
        <taxon>Actinomycetes</taxon>
        <taxon>Micrococcales</taxon>
        <taxon>Microbacteriaceae</taxon>
        <taxon>Paramicrobacterium</taxon>
    </lineage>
</organism>
<evidence type="ECO:0000256" key="1">
    <source>
        <dbReference type="ARBA" id="ARBA00022729"/>
    </source>
</evidence>
<dbReference type="Proteomes" id="UP000199183">
    <property type="component" value="Unassembled WGS sequence"/>
</dbReference>
<accession>A0A1H4JB56</accession>
<dbReference type="RefSeq" id="WP_091179680.1">
    <property type="nucleotide sequence ID" value="NZ_FNRY01000001.1"/>
</dbReference>
<dbReference type="SUPFAM" id="SSF51261">
    <property type="entry name" value="Duplicated hybrid motif"/>
    <property type="match status" value="1"/>
</dbReference>